<keyword evidence="1" id="KW-0732">Signal</keyword>
<evidence type="ECO:0000313" key="2">
    <source>
        <dbReference type="EMBL" id="CAD9048762.1"/>
    </source>
</evidence>
<proteinExistence type="predicted"/>
<evidence type="ECO:0008006" key="3">
    <source>
        <dbReference type="Google" id="ProtNLM"/>
    </source>
</evidence>
<gene>
    <name evidence="2" type="ORF">VBRA1451_LOCUS3820</name>
</gene>
<reference evidence="2" key="1">
    <citation type="submission" date="2021-01" db="EMBL/GenBank/DDBJ databases">
        <authorList>
            <person name="Corre E."/>
            <person name="Pelletier E."/>
            <person name="Niang G."/>
            <person name="Scheremetjew M."/>
            <person name="Finn R."/>
            <person name="Kale V."/>
            <person name="Holt S."/>
            <person name="Cochrane G."/>
            <person name="Meng A."/>
            <person name="Brown T."/>
            <person name="Cohen L."/>
        </authorList>
    </citation>
    <scope>NUCLEOTIDE SEQUENCE</scope>
    <source>
        <strain evidence="2">CCMP3346</strain>
    </source>
</reference>
<name>A0A7S1JMV8_9ALVE</name>
<sequence>MVLHVLLCCVSCLSVGVAFWPVLAPTQLLAPLCTWNAWAQLDQEHEGARQDTSRMHHQTDIVKVMRCKEAGLAARQSVSCLPACVFCQPFWARTHRYVCVWYGTCSKQQGDEWKAHTSLIALPIAPPTTTTRRTKFSPLPSITTR</sequence>
<feature type="signal peptide" evidence="1">
    <location>
        <begin position="1"/>
        <end position="18"/>
    </location>
</feature>
<evidence type="ECO:0000256" key="1">
    <source>
        <dbReference type="SAM" id="SignalP"/>
    </source>
</evidence>
<accession>A0A7S1JMV8</accession>
<protein>
    <recommendedName>
        <fullName evidence="3">Secreted protein</fullName>
    </recommendedName>
</protein>
<feature type="chain" id="PRO_5030532587" description="Secreted protein" evidence="1">
    <location>
        <begin position="19"/>
        <end position="145"/>
    </location>
</feature>
<dbReference type="AlphaFoldDB" id="A0A7S1JMV8"/>
<organism evidence="2">
    <name type="scientific">Vitrella brassicaformis</name>
    <dbReference type="NCBI Taxonomy" id="1169539"/>
    <lineage>
        <taxon>Eukaryota</taxon>
        <taxon>Sar</taxon>
        <taxon>Alveolata</taxon>
        <taxon>Colpodellida</taxon>
        <taxon>Vitrellaceae</taxon>
        <taxon>Vitrella</taxon>
    </lineage>
</organism>
<dbReference type="EMBL" id="HBGB01006724">
    <property type="protein sequence ID" value="CAD9048762.1"/>
    <property type="molecule type" value="Transcribed_RNA"/>
</dbReference>